<evidence type="ECO:0000256" key="2">
    <source>
        <dbReference type="ARBA" id="ARBA00022692"/>
    </source>
</evidence>
<comment type="subcellular location">
    <subcellularLocation>
        <location evidence="5">Endoplasmic reticulum membrane</location>
        <topology evidence="5">Multi-pass membrane protein</topology>
    </subcellularLocation>
    <subcellularLocation>
        <location evidence="1">Membrane</location>
        <topology evidence="1">Multi-pass membrane protein</topology>
    </subcellularLocation>
</comment>
<dbReference type="AlphaFoldDB" id="A0A4R0RWB0"/>
<proteinExistence type="inferred from homology"/>
<evidence type="ECO:0000256" key="5">
    <source>
        <dbReference type="RuleBase" id="RU362022"/>
    </source>
</evidence>
<evidence type="ECO:0000256" key="1">
    <source>
        <dbReference type="ARBA" id="ARBA00004141"/>
    </source>
</evidence>
<keyword evidence="4 5" id="KW-0472">Membrane</keyword>
<dbReference type="GO" id="GO:0004671">
    <property type="term" value="F:protein C-terminal S-isoprenylcysteine carboxyl O-methyltransferase activity"/>
    <property type="evidence" value="ECO:0007669"/>
    <property type="project" value="UniProtKB-EC"/>
</dbReference>
<keyword evidence="3 5" id="KW-1133">Transmembrane helix</keyword>
<keyword evidence="5" id="KW-0949">S-adenosyl-L-methionine</keyword>
<comment type="similarity">
    <text evidence="5">Belongs to the class VI-like SAM-binding methyltransferase superfamily. Isoprenylcysteine carboxyl methyltransferase family.</text>
</comment>
<dbReference type="Pfam" id="PF04140">
    <property type="entry name" value="ICMT"/>
    <property type="match status" value="1"/>
</dbReference>
<dbReference type="Proteomes" id="UP000292702">
    <property type="component" value="Unassembled WGS sequence"/>
</dbReference>
<dbReference type="GO" id="GO:0032259">
    <property type="term" value="P:methylation"/>
    <property type="evidence" value="ECO:0007669"/>
    <property type="project" value="UniProtKB-KW"/>
</dbReference>
<sequence>MVSALASVPFVIANSYAAYIANTSPTPPPDISEQNRFREQRATRDVLSYITPFTVPVLFTVQVMFCMSEVYMITSTVYPSLQVPFLHQILLPYPAKAPSASTFHLTPSFVLVSTLLYAGTILRALCYRALGRHFTFELAIKKEHKLVTDGPYSFVRHPSYLGEILVFLGMVLAQLFNPGTWWTECGMWETRQGQAFGYFWVVFTSSVLWMILSRVPKEDLMMRMQFGEEWMSWSKRTPYAVIPYVW</sequence>
<dbReference type="PANTHER" id="PTHR12714:SF9">
    <property type="entry name" value="PROTEIN-S-ISOPRENYLCYSTEINE O-METHYLTRANSFERASE"/>
    <property type="match status" value="1"/>
</dbReference>
<evidence type="ECO:0000256" key="4">
    <source>
        <dbReference type="ARBA" id="ARBA00023136"/>
    </source>
</evidence>
<feature type="transmembrane region" description="Helical" evidence="5">
    <location>
        <begin position="196"/>
        <end position="215"/>
    </location>
</feature>
<keyword evidence="2 5" id="KW-0812">Transmembrane</keyword>
<dbReference type="EC" id="2.1.1.100" evidence="5"/>
<dbReference type="PANTHER" id="PTHR12714">
    <property type="entry name" value="PROTEIN-S ISOPRENYLCYSTEINE O-METHYLTRANSFERASE"/>
    <property type="match status" value="1"/>
</dbReference>
<keyword evidence="5" id="KW-0489">Methyltransferase</keyword>
<comment type="catalytic activity">
    <reaction evidence="5">
        <text>[protein]-C-terminal S-[(2E,6E)-farnesyl]-L-cysteine + S-adenosyl-L-methionine = [protein]-C-terminal S-[(2E,6E)-farnesyl]-L-cysteine methyl ester + S-adenosyl-L-homocysteine</text>
        <dbReference type="Rhea" id="RHEA:21672"/>
        <dbReference type="Rhea" id="RHEA-COMP:12125"/>
        <dbReference type="Rhea" id="RHEA-COMP:12126"/>
        <dbReference type="ChEBI" id="CHEBI:57856"/>
        <dbReference type="ChEBI" id="CHEBI:59789"/>
        <dbReference type="ChEBI" id="CHEBI:90510"/>
        <dbReference type="ChEBI" id="CHEBI:90511"/>
        <dbReference type="EC" id="2.1.1.100"/>
    </reaction>
</comment>
<evidence type="ECO:0000313" key="7">
    <source>
        <dbReference type="Proteomes" id="UP000292702"/>
    </source>
</evidence>
<evidence type="ECO:0000313" key="6">
    <source>
        <dbReference type="EMBL" id="TCD67144.1"/>
    </source>
</evidence>
<keyword evidence="7" id="KW-1185">Reference proteome</keyword>
<keyword evidence="5" id="KW-0808">Transferase</keyword>
<comment type="caution">
    <text evidence="6">The sequence shown here is derived from an EMBL/GenBank/DDBJ whole genome shotgun (WGS) entry which is preliminary data.</text>
</comment>
<dbReference type="InterPro" id="IPR007269">
    <property type="entry name" value="ICMT_MeTrfase"/>
</dbReference>
<organism evidence="6 7">
    <name type="scientific">Steccherinum ochraceum</name>
    <dbReference type="NCBI Taxonomy" id="92696"/>
    <lineage>
        <taxon>Eukaryota</taxon>
        <taxon>Fungi</taxon>
        <taxon>Dikarya</taxon>
        <taxon>Basidiomycota</taxon>
        <taxon>Agaricomycotina</taxon>
        <taxon>Agaricomycetes</taxon>
        <taxon>Polyporales</taxon>
        <taxon>Steccherinaceae</taxon>
        <taxon>Steccherinum</taxon>
    </lineage>
</organism>
<dbReference type="Gene3D" id="1.20.120.1630">
    <property type="match status" value="1"/>
</dbReference>
<dbReference type="EMBL" id="RWJN01000108">
    <property type="protein sequence ID" value="TCD67144.1"/>
    <property type="molecule type" value="Genomic_DNA"/>
</dbReference>
<dbReference type="OrthoDB" id="422086at2759"/>
<dbReference type="GO" id="GO:0005789">
    <property type="term" value="C:endoplasmic reticulum membrane"/>
    <property type="evidence" value="ECO:0007669"/>
    <property type="project" value="UniProtKB-SubCell"/>
</dbReference>
<feature type="transmembrane region" description="Helical" evidence="5">
    <location>
        <begin position="160"/>
        <end position="176"/>
    </location>
</feature>
<keyword evidence="5" id="KW-0256">Endoplasmic reticulum</keyword>
<protein>
    <recommendedName>
        <fullName evidence="5">Protein-S-isoprenylcysteine O-methyltransferase</fullName>
        <ecNumber evidence="5">2.1.1.100</ecNumber>
    </recommendedName>
</protein>
<feature type="transmembrane region" description="Helical" evidence="5">
    <location>
        <begin position="46"/>
        <end position="65"/>
    </location>
</feature>
<dbReference type="STRING" id="92696.A0A4R0RWB0"/>
<evidence type="ECO:0000256" key="3">
    <source>
        <dbReference type="ARBA" id="ARBA00022989"/>
    </source>
</evidence>
<accession>A0A4R0RWB0</accession>
<reference evidence="6 7" key="1">
    <citation type="submission" date="2018-11" db="EMBL/GenBank/DDBJ databases">
        <title>Genome assembly of Steccherinum ochraceum LE-BIN_3174, the white-rot fungus of the Steccherinaceae family (The Residual Polyporoid clade, Polyporales, Basidiomycota).</title>
        <authorList>
            <person name="Fedorova T.V."/>
            <person name="Glazunova O.A."/>
            <person name="Landesman E.O."/>
            <person name="Moiseenko K.V."/>
            <person name="Psurtseva N.V."/>
            <person name="Savinova O.S."/>
            <person name="Shakhova N.V."/>
            <person name="Tyazhelova T.V."/>
            <person name="Vasina D.V."/>
        </authorList>
    </citation>
    <scope>NUCLEOTIDE SEQUENCE [LARGE SCALE GENOMIC DNA]</scope>
    <source>
        <strain evidence="6 7">LE-BIN_3174</strain>
    </source>
</reference>
<gene>
    <name evidence="6" type="ORF">EIP91_000428</name>
</gene>
<feature type="transmembrane region" description="Helical" evidence="5">
    <location>
        <begin position="107"/>
        <end position="126"/>
    </location>
</feature>
<name>A0A4R0RWB0_9APHY</name>